<keyword evidence="1" id="KW-0175">Coiled coil</keyword>
<accession>A0ABT6W820</accession>
<evidence type="ECO:0000256" key="1">
    <source>
        <dbReference type="SAM" id="Coils"/>
    </source>
</evidence>
<protein>
    <submittedName>
        <fullName evidence="2">Uncharacterized protein</fullName>
    </submittedName>
</protein>
<evidence type="ECO:0000313" key="3">
    <source>
        <dbReference type="Proteomes" id="UP001156398"/>
    </source>
</evidence>
<keyword evidence="3" id="KW-1185">Reference proteome</keyword>
<feature type="coiled-coil region" evidence="1">
    <location>
        <begin position="98"/>
        <end position="125"/>
    </location>
</feature>
<dbReference type="RefSeq" id="WP_271322985.1">
    <property type="nucleotide sequence ID" value="NZ_JAAGKO020000040.1"/>
</dbReference>
<organism evidence="2 3">
    <name type="scientific">Streptantibioticus silvisoli</name>
    <dbReference type="NCBI Taxonomy" id="2705255"/>
    <lineage>
        <taxon>Bacteria</taxon>
        <taxon>Bacillati</taxon>
        <taxon>Actinomycetota</taxon>
        <taxon>Actinomycetes</taxon>
        <taxon>Kitasatosporales</taxon>
        <taxon>Streptomycetaceae</taxon>
        <taxon>Streptantibioticus</taxon>
    </lineage>
</organism>
<dbReference type="EMBL" id="JAAGKO020000040">
    <property type="protein sequence ID" value="MDI5965823.1"/>
    <property type="molecule type" value="Genomic_DNA"/>
</dbReference>
<reference evidence="2 3" key="1">
    <citation type="submission" date="2023-05" db="EMBL/GenBank/DDBJ databases">
        <title>Streptantibioticus silvisoli sp. nov., acidotolerant actinomycetes 1 from pine litter.</title>
        <authorList>
            <person name="Swiecimska M."/>
            <person name="Golinska P."/>
            <person name="Sangal V."/>
            <person name="Wachnowicz B."/>
            <person name="Goodfellow M."/>
        </authorList>
    </citation>
    <scope>NUCLEOTIDE SEQUENCE [LARGE SCALE GENOMIC DNA]</scope>
    <source>
        <strain evidence="2 3">SL54</strain>
    </source>
</reference>
<sequence length="281" mass="30693">MASSSQTPEPLSPGRPVEIRQCQPTEWLPNPWTIREVEGGTDERGCWQVLHDGTVLATLPDWAGDLALWMAAAPENITALLAVVDRLRVQCAAGATAEQVLQRQIDGQSAEVDRLRADLAAARELAGLATEYRVPAEAAELPERPTSVELRPGDQLIDWDDMTRFEVVSTAPDRHQFEVRLPDGTTAGEDGVWITGRDLRSGETMYRIAGESHRWDWCPVELLPGRAPRIAAQDVPLSVLMARVAQAHDLEAPAVEDAFAHLAIDHPDAVVASLTRPEVAS</sequence>
<proteinExistence type="predicted"/>
<comment type="caution">
    <text evidence="2">The sequence shown here is derived from an EMBL/GenBank/DDBJ whole genome shotgun (WGS) entry which is preliminary data.</text>
</comment>
<evidence type="ECO:0000313" key="2">
    <source>
        <dbReference type="EMBL" id="MDI5965823.1"/>
    </source>
</evidence>
<gene>
    <name evidence="2" type="ORF">POF43_024355</name>
</gene>
<dbReference type="Proteomes" id="UP001156398">
    <property type="component" value="Unassembled WGS sequence"/>
</dbReference>
<name>A0ABT6W820_9ACTN</name>